<keyword evidence="3" id="KW-1185">Reference proteome</keyword>
<dbReference type="AlphaFoldDB" id="A0A015ICY0"/>
<proteinExistence type="predicted"/>
<name>A0A015ICY0_RHIIW</name>
<dbReference type="HOGENOM" id="CLU_1960728_0_0_1"/>
<dbReference type="EMBL" id="JEMT01006147">
    <property type="protein sequence ID" value="EXX79031.1"/>
    <property type="molecule type" value="Genomic_DNA"/>
</dbReference>
<protein>
    <submittedName>
        <fullName evidence="1">Uncharacterized protein</fullName>
    </submittedName>
</protein>
<evidence type="ECO:0000313" key="2">
    <source>
        <dbReference type="EMBL" id="EXX79031.1"/>
    </source>
</evidence>
<dbReference type="EMBL" id="JEMT01028356">
    <property type="protein sequence ID" value="EXX55007.1"/>
    <property type="molecule type" value="Genomic_DNA"/>
</dbReference>
<sequence length="128" mass="15626">MQQVMVKNVVIIRKKQCEICVDWFKAGKSNSHFRRPCKGKGKMEVKIEKCRNCNREISKSNFKRHRKICEKFNIKEKDTQILHLYTLTIMHKYMKMMEIKRRQTKRWLKNIELESIPPTQMYQHLPEE</sequence>
<accession>A0A015ICY0</accession>
<gene>
    <name evidence="2" type="ORF">RirG_009510</name>
    <name evidence="1" type="ORF">RirG_229270</name>
</gene>
<evidence type="ECO:0000313" key="3">
    <source>
        <dbReference type="Proteomes" id="UP000022910"/>
    </source>
</evidence>
<comment type="caution">
    <text evidence="1">The sequence shown here is derived from an EMBL/GenBank/DDBJ whole genome shotgun (WGS) entry which is preliminary data.</text>
</comment>
<dbReference type="OrthoDB" id="2308938at2759"/>
<reference evidence="1 3" key="1">
    <citation type="submission" date="2014-02" db="EMBL/GenBank/DDBJ databases">
        <title>Single nucleus genome sequencing reveals high similarity among nuclei of an endomycorrhizal fungus.</title>
        <authorList>
            <person name="Lin K."/>
            <person name="Geurts R."/>
            <person name="Zhang Z."/>
            <person name="Limpens E."/>
            <person name="Saunders D.G."/>
            <person name="Mu D."/>
            <person name="Pang E."/>
            <person name="Cao H."/>
            <person name="Cha H."/>
            <person name="Lin T."/>
            <person name="Zhou Q."/>
            <person name="Shang Y."/>
            <person name="Li Y."/>
            <person name="Ivanov S."/>
            <person name="Sharma T."/>
            <person name="Velzen R.V."/>
            <person name="Ruijter N.D."/>
            <person name="Aanen D.K."/>
            <person name="Win J."/>
            <person name="Kamoun S."/>
            <person name="Bisseling T."/>
            <person name="Huang S."/>
        </authorList>
    </citation>
    <scope>NUCLEOTIDE SEQUENCE [LARGE SCALE GENOMIC DNA]</scope>
    <source>
        <strain evidence="1">DAOM 197198w</strain>
        <strain evidence="3">DAOM197198w</strain>
    </source>
</reference>
<dbReference type="Proteomes" id="UP000022910">
    <property type="component" value="Unassembled WGS sequence"/>
</dbReference>
<organism evidence="1 3">
    <name type="scientific">Rhizophagus irregularis (strain DAOM 197198w)</name>
    <name type="common">Glomus intraradices</name>
    <dbReference type="NCBI Taxonomy" id="1432141"/>
    <lineage>
        <taxon>Eukaryota</taxon>
        <taxon>Fungi</taxon>
        <taxon>Fungi incertae sedis</taxon>
        <taxon>Mucoromycota</taxon>
        <taxon>Glomeromycotina</taxon>
        <taxon>Glomeromycetes</taxon>
        <taxon>Glomerales</taxon>
        <taxon>Glomeraceae</taxon>
        <taxon>Rhizophagus</taxon>
    </lineage>
</organism>
<evidence type="ECO:0000313" key="1">
    <source>
        <dbReference type="EMBL" id="EXX55007.1"/>
    </source>
</evidence>